<dbReference type="PANTHER" id="PTHR11439:SF498">
    <property type="entry name" value="DNAK FAMILY PROTEIN"/>
    <property type="match status" value="1"/>
</dbReference>
<dbReference type="KEGG" id="nta:107819920"/>
<feature type="domain" description="Reverse transcriptase Ty1/copia-type" evidence="3">
    <location>
        <begin position="576"/>
        <end position="634"/>
    </location>
</feature>
<gene>
    <name evidence="5" type="primary">LOC107819920</name>
</gene>
<dbReference type="GO" id="GO:0003676">
    <property type="term" value="F:nucleic acid binding"/>
    <property type="evidence" value="ECO:0007669"/>
    <property type="project" value="InterPro"/>
</dbReference>
<dbReference type="RefSeq" id="XP_016501596.1">
    <property type="nucleotide sequence ID" value="XM_016646110.1"/>
</dbReference>
<dbReference type="SUPFAM" id="SSF57756">
    <property type="entry name" value="Retrovirus zinc finger-like domains"/>
    <property type="match status" value="1"/>
</dbReference>
<evidence type="ECO:0000259" key="4">
    <source>
        <dbReference type="Pfam" id="PF22936"/>
    </source>
</evidence>
<organism evidence="5">
    <name type="scientific">Nicotiana tabacum</name>
    <name type="common">Common tobacco</name>
    <dbReference type="NCBI Taxonomy" id="4097"/>
    <lineage>
        <taxon>Eukaryota</taxon>
        <taxon>Viridiplantae</taxon>
        <taxon>Streptophyta</taxon>
        <taxon>Embryophyta</taxon>
        <taxon>Tracheophyta</taxon>
        <taxon>Spermatophyta</taxon>
        <taxon>Magnoliopsida</taxon>
        <taxon>eudicotyledons</taxon>
        <taxon>Gunneridae</taxon>
        <taxon>Pentapetalae</taxon>
        <taxon>asterids</taxon>
        <taxon>lamiids</taxon>
        <taxon>Solanales</taxon>
        <taxon>Solanaceae</taxon>
        <taxon>Nicotianoideae</taxon>
        <taxon>Nicotianeae</taxon>
        <taxon>Nicotiana</taxon>
    </lineage>
</organism>
<dbReference type="InterPro" id="IPR043502">
    <property type="entry name" value="DNA/RNA_pol_sf"/>
</dbReference>
<dbReference type="InterPro" id="IPR036875">
    <property type="entry name" value="Znf_CCHC_sf"/>
</dbReference>
<feature type="domain" description="Reverse transcriptase Ty1/copia-type" evidence="3">
    <location>
        <begin position="448"/>
        <end position="573"/>
    </location>
</feature>
<feature type="compositionally biased region" description="Low complexity" evidence="2">
    <location>
        <begin position="326"/>
        <end position="339"/>
    </location>
</feature>
<reference evidence="5" key="1">
    <citation type="submission" date="2025-08" db="UniProtKB">
        <authorList>
            <consortium name="RefSeq"/>
        </authorList>
    </citation>
    <scope>IDENTIFICATION</scope>
</reference>
<dbReference type="Pfam" id="PF22936">
    <property type="entry name" value="Pol_BBD"/>
    <property type="match status" value="1"/>
</dbReference>
<proteinExistence type="predicted"/>
<dbReference type="SUPFAM" id="SSF56672">
    <property type="entry name" value="DNA/RNA polymerases"/>
    <property type="match status" value="1"/>
</dbReference>
<dbReference type="PaxDb" id="4097-A0A1S4CKP6"/>
<feature type="domain" description="Retrovirus-related Pol polyprotein from transposon TNT 1-94-like beta-barrel" evidence="4">
    <location>
        <begin position="207"/>
        <end position="274"/>
    </location>
</feature>
<sequence>MGLNDCYEQARGNILMMNPLPNINHAYSLILQDENHREIYANSLISADSSSFMVGNKGNFMAQSNYPQKNKKQTQRNFGQIQKNHMQKTRNLAQKNPTFKGKKTKFNPNVSCSYCKKIGHTINDCYRIIGFPEDFEFTNTKGSQFQVRGNGAFSAETTEEHNNNCSEPLSQHLSNDKFLQLVQLIKQVKVSDAGSSNLEINAHAMAGASEHMCFDSNAFLSLTHLPSPLHINLPNSFKLTVTYAGRIFISPEYILENVLHVPSFRYNLLFVNRFLSVTGFNSTPIFPYPIPAKVNSAISPPAHLPTELVLYVALGFDSPFSPSPSPSHLSPSSSSSLSLSPPPIHTPSSSSPSHLPSPALRTSIRVSKLPTHLNDYICNNVYLTDLTFSCFAQPSNPTVYSFTALSHHKQDLIQSISAISKPTSFSQAFAHLGWKQAMLSEIEALERNHTWDVVPLPPSKKALPYKWVYKVKHNSDGAIERLKARLVMRGVIQREGIDYIETFSPVVKMTTIRCFLAVATKKDWPIYQLDISNAFLHGDLQEEVYMRFPAGLSPPSPNHVCLLQKSLYGLNQGNLTSIVAVYVDDILISGNDSVEIAGLKSFLHIEFKVKYLGCLHYFLSMEILREKEGPLLPNPTVYQHLVGKLNYLTHTQPDLSFVVLKLSQFMQSPRLSHFSVALRVLRYLNLNPSQGIILNSQPSLDLVAFCDADWGSCPETRRSVTGFFISLGDSPISWKSKKQDSISLSSAEAEYRSMHRVVAELTWLTRLLDDLSISLSLPVLVFSDSKAAINIA</sequence>
<name>A0A1S4CKP6_TOBAC</name>
<evidence type="ECO:0000256" key="2">
    <source>
        <dbReference type="SAM" id="MobiDB-lite"/>
    </source>
</evidence>
<dbReference type="AlphaFoldDB" id="A0A1S4CKP6"/>
<feature type="region of interest" description="Disordered" evidence="2">
    <location>
        <begin position="325"/>
        <end position="357"/>
    </location>
</feature>
<keyword evidence="1" id="KW-0378">Hydrolase</keyword>
<dbReference type="GO" id="GO:0008270">
    <property type="term" value="F:zinc ion binding"/>
    <property type="evidence" value="ECO:0007669"/>
    <property type="project" value="InterPro"/>
</dbReference>
<protein>
    <recommendedName>
        <fullName evidence="6">Reverse transcriptase Ty1/copia-type domain-containing protein</fullName>
    </recommendedName>
</protein>
<dbReference type="Pfam" id="PF07727">
    <property type="entry name" value="RVT_2"/>
    <property type="match status" value="2"/>
</dbReference>
<accession>A0A1S4CKP6</accession>
<evidence type="ECO:0000259" key="3">
    <source>
        <dbReference type="Pfam" id="PF07727"/>
    </source>
</evidence>
<dbReference type="OrthoDB" id="1929979at2759"/>
<dbReference type="STRING" id="4097.A0A1S4CKP6"/>
<keyword evidence="1" id="KW-0645">Protease</keyword>
<dbReference type="CDD" id="cd09272">
    <property type="entry name" value="RNase_HI_RT_Ty1"/>
    <property type="match status" value="1"/>
</dbReference>
<evidence type="ECO:0008006" key="6">
    <source>
        <dbReference type="Google" id="ProtNLM"/>
    </source>
</evidence>
<keyword evidence="1" id="KW-0064">Aspartyl protease</keyword>
<dbReference type="GO" id="GO:0004190">
    <property type="term" value="F:aspartic-type endopeptidase activity"/>
    <property type="evidence" value="ECO:0007669"/>
    <property type="project" value="UniProtKB-KW"/>
</dbReference>
<evidence type="ECO:0000256" key="1">
    <source>
        <dbReference type="ARBA" id="ARBA00022750"/>
    </source>
</evidence>
<dbReference type="InterPro" id="IPR013103">
    <property type="entry name" value="RVT_2"/>
</dbReference>
<feature type="compositionally biased region" description="Low complexity" evidence="2">
    <location>
        <begin position="346"/>
        <end position="357"/>
    </location>
</feature>
<dbReference type="InterPro" id="IPR054722">
    <property type="entry name" value="PolX-like_BBD"/>
</dbReference>
<evidence type="ECO:0000313" key="5">
    <source>
        <dbReference type="RefSeq" id="XP_016501596.1"/>
    </source>
</evidence>
<dbReference type="PANTHER" id="PTHR11439">
    <property type="entry name" value="GAG-POL-RELATED RETROTRANSPOSON"/>
    <property type="match status" value="1"/>
</dbReference>